<dbReference type="InterPro" id="IPR000055">
    <property type="entry name" value="Restrct_endonuc_typeI_TRD"/>
</dbReference>
<dbReference type="PANTHER" id="PTHR43140:SF1">
    <property type="entry name" value="TYPE I RESTRICTION ENZYME ECOKI SPECIFICITY SUBUNIT"/>
    <property type="match status" value="1"/>
</dbReference>
<keyword evidence="7" id="KW-1185">Reference proteome</keyword>
<comment type="caution">
    <text evidence="6">The sequence shown here is derived from an EMBL/GenBank/DDBJ whole genome shotgun (WGS) entry which is preliminary data.</text>
</comment>
<keyword evidence="6" id="KW-0540">Nuclease</keyword>
<dbReference type="SUPFAM" id="SSF116734">
    <property type="entry name" value="DNA methylase specificity domain"/>
    <property type="match status" value="2"/>
</dbReference>
<dbReference type="GO" id="GO:0016787">
    <property type="term" value="F:hydrolase activity"/>
    <property type="evidence" value="ECO:0007669"/>
    <property type="project" value="UniProtKB-KW"/>
</dbReference>
<evidence type="ECO:0000259" key="5">
    <source>
        <dbReference type="Pfam" id="PF01420"/>
    </source>
</evidence>
<evidence type="ECO:0000313" key="7">
    <source>
        <dbReference type="Proteomes" id="UP001589703"/>
    </source>
</evidence>
<name>A0ABV5VN72_9ACTN</name>
<dbReference type="EMBL" id="JBHMAR010000083">
    <property type="protein sequence ID" value="MFB9739277.1"/>
    <property type="molecule type" value="Genomic_DNA"/>
</dbReference>
<dbReference type="GO" id="GO:0004519">
    <property type="term" value="F:endonuclease activity"/>
    <property type="evidence" value="ECO:0007669"/>
    <property type="project" value="UniProtKB-KW"/>
</dbReference>
<dbReference type="Proteomes" id="UP001589703">
    <property type="component" value="Unassembled WGS sequence"/>
</dbReference>
<dbReference type="Gene3D" id="3.90.220.20">
    <property type="entry name" value="DNA methylase specificity domains"/>
    <property type="match status" value="2"/>
</dbReference>
<dbReference type="InterPro" id="IPR051212">
    <property type="entry name" value="Type-I_RE_S_subunit"/>
</dbReference>
<sequence>MPVLTIGQHLAVEPLLNAVPDHWEVLRFKAVFERLEERNVDQVYPMASLKTTGAVVLRSTLGERQEPDEKNLPKYFVAHSGELVVNPMWLVGGAIGVSEIDGAVSPDYRVFRTRGHLLPKYAHYLLRSRPYRDQYVLYTRAQTTFDRRVQQDDLDNMPLLVPPLGEQQAIADYLDRETAQIDTLITEQQRLVEMLRERRISVIRSAISGVDSGGSIGGTEDWFGSLPKGWTAAPIRRHFNVILGKMLNANKDDAEGIEAPYLAAGSIQPDILLLDAPKTMKFTPSELEHYSLRAGDVVVVEGGAGYGRSHYLRHDLPGWGFQNHVARLRSSNGLVDGLFATYCLKACLASGHIEANNRTATIPSLSRDVLGAIRIPVPPTSEQRQIAKHLDEQTARIDTLIAESERLVELSQERRASLITAAVTGQIDAWQES</sequence>
<keyword evidence="6" id="KW-0378">Hydrolase</keyword>
<gene>
    <name evidence="6" type="ORF">ACFFRO_29890</name>
</gene>
<protein>
    <submittedName>
        <fullName evidence="6">Restriction endonuclease subunit S</fullName>
        <ecNumber evidence="6">3.1.21.-</ecNumber>
    </submittedName>
</protein>
<reference evidence="6 7" key="1">
    <citation type="submission" date="2024-09" db="EMBL/GenBank/DDBJ databases">
        <authorList>
            <person name="Sun Q."/>
            <person name="Mori K."/>
        </authorList>
    </citation>
    <scope>NUCLEOTIDE SEQUENCE [LARGE SCALE GENOMIC DNA]</scope>
    <source>
        <strain evidence="6 7">JCM 10918</strain>
    </source>
</reference>
<dbReference type="RefSeq" id="WP_385860316.1">
    <property type="nucleotide sequence ID" value="NZ_JBHMAR010000083.1"/>
</dbReference>
<comment type="subunit">
    <text evidence="4">The methyltransferase is composed of M and S polypeptides.</text>
</comment>
<dbReference type="PANTHER" id="PTHR43140">
    <property type="entry name" value="TYPE-1 RESTRICTION ENZYME ECOKI SPECIFICITY PROTEIN"/>
    <property type="match status" value="1"/>
</dbReference>
<evidence type="ECO:0000256" key="3">
    <source>
        <dbReference type="ARBA" id="ARBA00023125"/>
    </source>
</evidence>
<dbReference type="EC" id="3.1.21.-" evidence="6"/>
<evidence type="ECO:0000256" key="2">
    <source>
        <dbReference type="ARBA" id="ARBA00022747"/>
    </source>
</evidence>
<feature type="domain" description="Type I restriction modification DNA specificity" evidence="5">
    <location>
        <begin position="228"/>
        <end position="398"/>
    </location>
</feature>
<comment type="similarity">
    <text evidence="1">Belongs to the type-I restriction system S methylase family.</text>
</comment>
<keyword evidence="3" id="KW-0238">DNA-binding</keyword>
<evidence type="ECO:0000256" key="4">
    <source>
        <dbReference type="ARBA" id="ARBA00038652"/>
    </source>
</evidence>
<keyword evidence="6" id="KW-0255">Endonuclease</keyword>
<evidence type="ECO:0000256" key="1">
    <source>
        <dbReference type="ARBA" id="ARBA00010923"/>
    </source>
</evidence>
<organism evidence="6 7">
    <name type="scientific">Streptomyces thermocoprophilus</name>
    <dbReference type="NCBI Taxonomy" id="78356"/>
    <lineage>
        <taxon>Bacteria</taxon>
        <taxon>Bacillati</taxon>
        <taxon>Actinomycetota</taxon>
        <taxon>Actinomycetes</taxon>
        <taxon>Kitasatosporales</taxon>
        <taxon>Streptomycetaceae</taxon>
        <taxon>Streptomyces</taxon>
    </lineage>
</organism>
<dbReference type="Pfam" id="PF01420">
    <property type="entry name" value="Methylase_S"/>
    <property type="match status" value="1"/>
</dbReference>
<evidence type="ECO:0000313" key="6">
    <source>
        <dbReference type="EMBL" id="MFB9739277.1"/>
    </source>
</evidence>
<dbReference type="InterPro" id="IPR044946">
    <property type="entry name" value="Restrct_endonuc_typeI_TRD_sf"/>
</dbReference>
<proteinExistence type="inferred from homology"/>
<keyword evidence="2" id="KW-0680">Restriction system</keyword>
<accession>A0ABV5VN72</accession>